<evidence type="ECO:0000259" key="8">
    <source>
        <dbReference type="Pfam" id="PF00005"/>
    </source>
</evidence>
<dbReference type="EMBL" id="KB445554">
    <property type="protein sequence ID" value="EMC97612.1"/>
    <property type="molecule type" value="Genomic_DNA"/>
</dbReference>
<dbReference type="GO" id="GO:0016887">
    <property type="term" value="F:ATP hydrolysis activity"/>
    <property type="evidence" value="ECO:0007669"/>
    <property type="project" value="InterPro"/>
</dbReference>
<dbReference type="STRING" id="717646.M2LSY1"/>
<dbReference type="Pfam" id="PF01061">
    <property type="entry name" value="ABC2_membrane"/>
    <property type="match status" value="1"/>
</dbReference>
<evidence type="ECO:0000259" key="9">
    <source>
        <dbReference type="Pfam" id="PF01061"/>
    </source>
</evidence>
<dbReference type="PANTHER" id="PTHR48042:SF11">
    <property type="entry name" value="ABC TRANSPORTER G FAMILY MEMBER 11"/>
    <property type="match status" value="1"/>
</dbReference>
<dbReference type="Proteomes" id="UP000011761">
    <property type="component" value="Unassembled WGS sequence"/>
</dbReference>
<dbReference type="GeneID" id="19110093"/>
<evidence type="ECO:0008006" key="12">
    <source>
        <dbReference type="Google" id="ProtNLM"/>
    </source>
</evidence>
<evidence type="ECO:0000256" key="2">
    <source>
        <dbReference type="ARBA" id="ARBA00005814"/>
    </source>
</evidence>
<feature type="transmembrane region" description="Helical" evidence="7">
    <location>
        <begin position="499"/>
        <end position="520"/>
    </location>
</feature>
<dbReference type="RefSeq" id="XP_007675148.1">
    <property type="nucleotide sequence ID" value="XM_007676958.1"/>
</dbReference>
<keyword evidence="4 7" id="KW-0812">Transmembrane</keyword>
<accession>M2LSY1</accession>
<comment type="subcellular location">
    <subcellularLocation>
        <location evidence="1">Membrane</location>
        <topology evidence="1">Multi-pass membrane protein</topology>
    </subcellularLocation>
</comment>
<dbReference type="eggNOG" id="KOG0061">
    <property type="taxonomic scope" value="Eukaryota"/>
</dbReference>
<evidence type="ECO:0000256" key="6">
    <source>
        <dbReference type="ARBA" id="ARBA00023136"/>
    </source>
</evidence>
<dbReference type="SUPFAM" id="SSF52540">
    <property type="entry name" value="P-loop containing nucleoside triphosphate hydrolases"/>
    <property type="match status" value="1"/>
</dbReference>
<dbReference type="InterPro" id="IPR052215">
    <property type="entry name" value="Plant_ABCG"/>
</dbReference>
<dbReference type="GO" id="GO:0005524">
    <property type="term" value="F:ATP binding"/>
    <property type="evidence" value="ECO:0007669"/>
    <property type="project" value="InterPro"/>
</dbReference>
<comment type="similarity">
    <text evidence="2">Belongs to the ABC transporter superfamily. ABCG family. Eye pigment precursor importer (TC 3.A.1.204) subfamily.</text>
</comment>
<feature type="transmembrane region" description="Helical" evidence="7">
    <location>
        <begin position="397"/>
        <end position="427"/>
    </location>
</feature>
<organism evidence="10 11">
    <name type="scientific">Baudoinia panamericana (strain UAMH 10762)</name>
    <name type="common">Angels' share fungus</name>
    <name type="synonym">Baudoinia compniacensis (strain UAMH 10762)</name>
    <dbReference type="NCBI Taxonomy" id="717646"/>
    <lineage>
        <taxon>Eukaryota</taxon>
        <taxon>Fungi</taxon>
        <taxon>Dikarya</taxon>
        <taxon>Ascomycota</taxon>
        <taxon>Pezizomycotina</taxon>
        <taxon>Dothideomycetes</taxon>
        <taxon>Dothideomycetidae</taxon>
        <taxon>Mycosphaerellales</taxon>
        <taxon>Teratosphaeriaceae</taxon>
        <taxon>Baudoinia</taxon>
    </lineage>
</organism>
<dbReference type="AlphaFoldDB" id="M2LSY1"/>
<dbReference type="PANTHER" id="PTHR48042">
    <property type="entry name" value="ABC TRANSPORTER G FAMILY MEMBER 11"/>
    <property type="match status" value="1"/>
</dbReference>
<dbReference type="HOGENOM" id="CLU_000604_57_7_1"/>
<feature type="transmembrane region" description="Helical" evidence="7">
    <location>
        <begin position="315"/>
        <end position="336"/>
    </location>
</feature>
<keyword evidence="6 7" id="KW-0472">Membrane</keyword>
<keyword evidence="11" id="KW-1185">Reference proteome</keyword>
<evidence type="ECO:0000256" key="5">
    <source>
        <dbReference type="ARBA" id="ARBA00022989"/>
    </source>
</evidence>
<name>M2LSY1_BAUPA</name>
<proteinExistence type="inferred from homology"/>
<dbReference type="InterPro" id="IPR013525">
    <property type="entry name" value="ABC2_TM"/>
</dbReference>
<feature type="domain" description="ABC transporter" evidence="8">
    <location>
        <begin position="68"/>
        <end position="254"/>
    </location>
</feature>
<evidence type="ECO:0000256" key="1">
    <source>
        <dbReference type="ARBA" id="ARBA00004141"/>
    </source>
</evidence>
<dbReference type="InterPro" id="IPR003439">
    <property type="entry name" value="ABC_transporter-like_ATP-bd"/>
</dbReference>
<gene>
    <name evidence="10" type="ORF">BAUCODRAFT_23874</name>
</gene>
<dbReference type="Pfam" id="PF00005">
    <property type="entry name" value="ABC_tran"/>
    <property type="match status" value="1"/>
</dbReference>
<keyword evidence="3" id="KW-0813">Transport</keyword>
<feature type="domain" description="ABC-2 type transporter transmembrane" evidence="9">
    <location>
        <begin position="266"/>
        <end position="457"/>
    </location>
</feature>
<evidence type="ECO:0000256" key="4">
    <source>
        <dbReference type="ARBA" id="ARBA00022692"/>
    </source>
</evidence>
<dbReference type="GO" id="GO:0140359">
    <property type="term" value="F:ABC-type transporter activity"/>
    <property type="evidence" value="ECO:0007669"/>
    <property type="project" value="InterPro"/>
</dbReference>
<evidence type="ECO:0000313" key="10">
    <source>
        <dbReference type="EMBL" id="EMC97612.1"/>
    </source>
</evidence>
<dbReference type="GO" id="GO:0016020">
    <property type="term" value="C:membrane"/>
    <property type="evidence" value="ECO:0007669"/>
    <property type="project" value="UniProtKB-SubCell"/>
</dbReference>
<evidence type="ECO:0000256" key="3">
    <source>
        <dbReference type="ARBA" id="ARBA00022448"/>
    </source>
</evidence>
<dbReference type="KEGG" id="bcom:BAUCODRAFT_23874"/>
<feature type="transmembrane region" description="Helical" evidence="7">
    <location>
        <begin position="281"/>
        <end position="303"/>
    </location>
</feature>
<reference evidence="10 11" key="1">
    <citation type="journal article" date="2012" name="PLoS Pathog.">
        <title>Diverse lifestyles and strategies of plant pathogenesis encoded in the genomes of eighteen Dothideomycetes fungi.</title>
        <authorList>
            <person name="Ohm R.A."/>
            <person name="Feau N."/>
            <person name="Henrissat B."/>
            <person name="Schoch C.L."/>
            <person name="Horwitz B.A."/>
            <person name="Barry K.W."/>
            <person name="Condon B.J."/>
            <person name="Copeland A.C."/>
            <person name="Dhillon B."/>
            <person name="Glaser F."/>
            <person name="Hesse C.N."/>
            <person name="Kosti I."/>
            <person name="LaButti K."/>
            <person name="Lindquist E.A."/>
            <person name="Lucas S."/>
            <person name="Salamov A.A."/>
            <person name="Bradshaw R.E."/>
            <person name="Ciuffetti L."/>
            <person name="Hamelin R.C."/>
            <person name="Kema G.H.J."/>
            <person name="Lawrence C."/>
            <person name="Scott J.A."/>
            <person name="Spatafora J.W."/>
            <person name="Turgeon B.G."/>
            <person name="de Wit P.J.G.M."/>
            <person name="Zhong S."/>
            <person name="Goodwin S.B."/>
            <person name="Grigoriev I.V."/>
        </authorList>
    </citation>
    <scope>NUCLEOTIDE SEQUENCE [LARGE SCALE GENOMIC DNA]</scope>
    <source>
        <strain evidence="10 11">UAMH 10762</strain>
    </source>
</reference>
<sequence>MPQASDNLHQHAISSVTNCIDVTDLEKTVPQDGDLVNDAIYCFDWKNLTVSVGDRNTKQSLPILLDSHGYVEAGEMLAIMGPSGAGKTTLLNAIAHRSVAASATVEGQCLVNGRPTDLQQLRYLSAYVGQEDALIGSLTVREIMSFAAGLSLASRTKASIHQPSTATFNLFDKLCLLAKGETCYFGKLSETENHFASVGYNMPHVNTDLARQGDATYLRVQRIAHVWRQGRLAAELHQDIGNSTSRGMQSDISMMRTDRPALLDTIVVLLHRAWIKAFRDVIAYGIRGVMYLGLAILMGTVFLRLKDRQADIFPYTNAIFFGGAFMSFMAVAYVPAFLEDLHTFRKERANGLVGPLAFNIANFIIGLPFMFMICFVFSAVEYFLTGFRDNADAFFRFLMWLFLDLVAAESLVVLLSTIFPVFVVALAATAFANGLWTCVDGFLVPLDILNPFWKTTSIIKLMSSQYYCMYQDSLNAQGKFRGTAVLGSLSIKTGLQSYWIAYMIAIIVGYRVLAYLALWARKC</sequence>
<dbReference type="OrthoDB" id="66620at2759"/>
<evidence type="ECO:0000313" key="11">
    <source>
        <dbReference type="Proteomes" id="UP000011761"/>
    </source>
</evidence>
<dbReference type="InterPro" id="IPR027417">
    <property type="entry name" value="P-loop_NTPase"/>
</dbReference>
<dbReference type="Gene3D" id="3.40.50.300">
    <property type="entry name" value="P-loop containing nucleotide triphosphate hydrolases"/>
    <property type="match status" value="1"/>
</dbReference>
<feature type="transmembrane region" description="Helical" evidence="7">
    <location>
        <begin position="356"/>
        <end position="385"/>
    </location>
</feature>
<protein>
    <recommendedName>
        <fullName evidence="12">ABC transporter domain-containing protein</fullName>
    </recommendedName>
</protein>
<dbReference type="OMA" id="ICPVDAR"/>
<keyword evidence="5 7" id="KW-1133">Transmembrane helix</keyword>
<evidence type="ECO:0000256" key="7">
    <source>
        <dbReference type="SAM" id="Phobius"/>
    </source>
</evidence>